<dbReference type="PANTHER" id="PTHR19845:SF15">
    <property type="entry name" value="KATANIN P80 WD40 REPEAT-CONTAINING SUBUNIT B1 HOMOLOG KTN80.2"/>
    <property type="match status" value="1"/>
</dbReference>
<protein>
    <submittedName>
        <fullName evidence="2">Uncharacterized protein</fullName>
    </submittedName>
</protein>
<dbReference type="GO" id="GO:0008352">
    <property type="term" value="C:katanin complex"/>
    <property type="evidence" value="ECO:0007669"/>
    <property type="project" value="TreeGrafter"/>
</dbReference>
<dbReference type="PANTHER" id="PTHR19845">
    <property type="entry name" value="KATANIN P80 SUBUNIT"/>
    <property type="match status" value="1"/>
</dbReference>
<dbReference type="InterPro" id="IPR036322">
    <property type="entry name" value="WD40_repeat_dom_sf"/>
</dbReference>
<organism evidence="2 3">
    <name type="scientific">Trapa incisa</name>
    <dbReference type="NCBI Taxonomy" id="236973"/>
    <lineage>
        <taxon>Eukaryota</taxon>
        <taxon>Viridiplantae</taxon>
        <taxon>Streptophyta</taxon>
        <taxon>Embryophyta</taxon>
        <taxon>Tracheophyta</taxon>
        <taxon>Spermatophyta</taxon>
        <taxon>Magnoliopsida</taxon>
        <taxon>eudicotyledons</taxon>
        <taxon>Gunneridae</taxon>
        <taxon>Pentapetalae</taxon>
        <taxon>rosids</taxon>
        <taxon>malvids</taxon>
        <taxon>Myrtales</taxon>
        <taxon>Lythraceae</taxon>
        <taxon>Trapa</taxon>
    </lineage>
</organism>
<sequence>MGVQHIAVPCACPCDACLNLFDQFGTAIYPSIGKKACHLFLTGGEDNKVNLCAIGKANSLMSLYSHTSPIEYVAFVSTETLVLGGSTVGVLRLCDLEEVKMVCGLTGYRSNYSAVEFYPFGKVFASNSMDPNLKIWDIRKKSCVHTYKGHT</sequence>
<dbReference type="InterPro" id="IPR015943">
    <property type="entry name" value="WD40/YVTN_repeat-like_dom_sf"/>
</dbReference>
<keyword evidence="3" id="KW-1185">Reference proteome</keyword>
<evidence type="ECO:0000256" key="1">
    <source>
        <dbReference type="PROSITE-ProRule" id="PRU00221"/>
    </source>
</evidence>
<reference evidence="2 3" key="1">
    <citation type="journal article" date="2023" name="Hortic Res">
        <title>Pangenome of water caltrop reveals structural variations and asymmetric subgenome divergence after allopolyploidization.</title>
        <authorList>
            <person name="Zhang X."/>
            <person name="Chen Y."/>
            <person name="Wang L."/>
            <person name="Yuan Y."/>
            <person name="Fang M."/>
            <person name="Shi L."/>
            <person name="Lu R."/>
            <person name="Comes H.P."/>
            <person name="Ma Y."/>
            <person name="Chen Y."/>
            <person name="Huang G."/>
            <person name="Zhou Y."/>
            <person name="Zheng Z."/>
            <person name="Qiu Y."/>
        </authorList>
    </citation>
    <scope>NUCLEOTIDE SEQUENCE [LARGE SCALE GENOMIC DNA]</scope>
    <source>
        <tissue evidence="2">Roots</tissue>
    </source>
</reference>
<dbReference type="AlphaFoldDB" id="A0AAN7LFQ3"/>
<keyword evidence="1" id="KW-0853">WD repeat</keyword>
<name>A0AAN7LFQ3_9MYRT</name>
<proteinExistence type="predicted"/>
<dbReference type="EMBL" id="JAXIOK010000001">
    <property type="protein sequence ID" value="KAK4780475.1"/>
    <property type="molecule type" value="Genomic_DNA"/>
</dbReference>
<dbReference type="GO" id="GO:0007019">
    <property type="term" value="P:microtubule depolymerization"/>
    <property type="evidence" value="ECO:0007669"/>
    <property type="project" value="TreeGrafter"/>
</dbReference>
<feature type="repeat" description="WD" evidence="1">
    <location>
        <begin position="105"/>
        <end position="146"/>
    </location>
</feature>
<dbReference type="SUPFAM" id="SSF50978">
    <property type="entry name" value="WD40 repeat-like"/>
    <property type="match status" value="1"/>
</dbReference>
<dbReference type="Pfam" id="PF00400">
    <property type="entry name" value="WD40"/>
    <property type="match status" value="1"/>
</dbReference>
<evidence type="ECO:0000313" key="2">
    <source>
        <dbReference type="EMBL" id="KAK4780475.1"/>
    </source>
</evidence>
<dbReference type="Gene3D" id="2.130.10.10">
    <property type="entry name" value="YVTN repeat-like/Quinoprotein amine dehydrogenase"/>
    <property type="match status" value="1"/>
</dbReference>
<evidence type="ECO:0000313" key="3">
    <source>
        <dbReference type="Proteomes" id="UP001345219"/>
    </source>
</evidence>
<dbReference type="PROSITE" id="PS50294">
    <property type="entry name" value="WD_REPEATS_REGION"/>
    <property type="match status" value="1"/>
</dbReference>
<dbReference type="Proteomes" id="UP001345219">
    <property type="component" value="Chromosome 13"/>
</dbReference>
<comment type="caution">
    <text evidence="2">The sequence shown here is derived from an EMBL/GenBank/DDBJ whole genome shotgun (WGS) entry which is preliminary data.</text>
</comment>
<gene>
    <name evidence="2" type="ORF">SAY87_016581</name>
</gene>
<dbReference type="InterPro" id="IPR001680">
    <property type="entry name" value="WD40_rpt"/>
</dbReference>
<accession>A0AAN7LFQ3</accession>
<dbReference type="SMART" id="SM00320">
    <property type="entry name" value="WD40"/>
    <property type="match status" value="2"/>
</dbReference>
<dbReference type="PROSITE" id="PS50082">
    <property type="entry name" value="WD_REPEATS_2"/>
    <property type="match status" value="1"/>
</dbReference>